<sequence length="505" mass="55337">MGSDNDETQRIIDEALAGLGSADIRTLAQRLALAGATSVDDLLAETRPPVRRRPRRAEPVTLRVRADLVGTKPPVWRRLELGSDLFLDEVHETMQAAFGWTDSHLHRFGCGPSNYSRETEYYLCPFSADDGDEGVPEEEVRLDEVLVDVGDKLFYAYDFGDDWQHVIRLEAVLAREASAPRAICTGGRQPGPAEDCGGVGGYALLVAATDPKHPDHAAARDQYAEIYGPETDPGDWVPTQFDIDRINHVLADRGRIASPHEITGPPGDLLDGMQTTYGQRRWRQLLGSARLDDPVLIDTDAAAAAVWPYAWLLERVGDGGITLTQAGYLPPVHVKAAFTELEFDKMWIGAGNREDLTYPVLHLRQSAQQVGLLRKHRGRLLATTRGKALRSDPVGLWWHLAERTPVASADRSVYDAGLLYLAALAAETTDNAETIVAELLDALGWMGGDGSPITAQSAAAATSDVKDTLRRLGFLQRARSDPDRREPPTRNDVDFARAALTAWPS</sequence>
<dbReference type="PANTHER" id="PTHR41878:SF1">
    <property type="entry name" value="TNPR PROTEIN"/>
    <property type="match status" value="1"/>
</dbReference>
<reference evidence="2" key="3">
    <citation type="submission" date="2020-02" db="EMBL/GenBank/DDBJ databases">
        <authorList>
            <person name="Matsumoto Y."/>
            <person name="Motooka D."/>
            <person name="Nakamura S."/>
        </authorList>
    </citation>
    <scope>NUCLEOTIDE SEQUENCE</scope>
    <source>
        <strain evidence="2">JCM 12405</strain>
    </source>
</reference>
<proteinExistence type="predicted"/>
<reference evidence="2 5" key="2">
    <citation type="journal article" date="2019" name="Emerg. Microbes Infect.">
        <title>Comprehensive subspecies identification of 175 nontuberculous mycobacteria species based on 7547 genomic profiles.</title>
        <authorList>
            <person name="Matsumoto Y."/>
            <person name="Kinjo T."/>
            <person name="Motooka D."/>
            <person name="Nabeya D."/>
            <person name="Jung N."/>
            <person name="Uechi K."/>
            <person name="Horii T."/>
            <person name="Iida T."/>
            <person name="Fujita J."/>
            <person name="Nakamura S."/>
        </authorList>
    </citation>
    <scope>NUCLEOTIDE SEQUENCE [LARGE SCALE GENOMIC DNA]</scope>
    <source>
        <strain evidence="2 5">JCM 12405</strain>
    </source>
</reference>
<keyword evidence="4" id="KW-1185">Reference proteome</keyword>
<dbReference type="AlphaFoldDB" id="A0A1X1THY0"/>
<protein>
    <recommendedName>
        <fullName evidence="1">Plasmid pRiA4b Orf3-like domain-containing protein</fullName>
    </recommendedName>
</protein>
<name>A0A1X1THY0_9MYCO</name>
<organism evidence="3 4">
    <name type="scientific">Mycolicibacterium doricum</name>
    <dbReference type="NCBI Taxonomy" id="126673"/>
    <lineage>
        <taxon>Bacteria</taxon>
        <taxon>Bacillati</taxon>
        <taxon>Actinomycetota</taxon>
        <taxon>Actinomycetes</taxon>
        <taxon>Mycobacteriales</taxon>
        <taxon>Mycobacteriaceae</taxon>
        <taxon>Mycolicibacterium</taxon>
    </lineage>
</organism>
<dbReference type="InterPro" id="IPR024047">
    <property type="entry name" value="MM3350-like_sf"/>
</dbReference>
<dbReference type="PANTHER" id="PTHR41878">
    <property type="entry name" value="LEXA REPRESSOR-RELATED"/>
    <property type="match status" value="1"/>
</dbReference>
<evidence type="ECO:0000313" key="2">
    <source>
        <dbReference type="EMBL" id="BBZ09373.1"/>
    </source>
</evidence>
<evidence type="ECO:0000313" key="5">
    <source>
        <dbReference type="Proteomes" id="UP000467201"/>
    </source>
</evidence>
<dbReference type="RefSeq" id="WP_099050146.1">
    <property type="nucleotide sequence ID" value="NZ_AP022605.1"/>
</dbReference>
<dbReference type="SUPFAM" id="SSF159941">
    <property type="entry name" value="MM3350-like"/>
    <property type="match status" value="1"/>
</dbReference>
<dbReference type="Proteomes" id="UP000467201">
    <property type="component" value="Chromosome"/>
</dbReference>
<evidence type="ECO:0000313" key="4">
    <source>
        <dbReference type="Proteomes" id="UP000193564"/>
    </source>
</evidence>
<dbReference type="Proteomes" id="UP000193564">
    <property type="component" value="Unassembled WGS sequence"/>
</dbReference>
<accession>A0A1X1THY0</accession>
<dbReference type="Pfam" id="PF07929">
    <property type="entry name" value="PRiA4_ORF3"/>
    <property type="match status" value="1"/>
</dbReference>
<dbReference type="STRING" id="126673.AWC01_04940"/>
<dbReference type="InterPro" id="IPR012912">
    <property type="entry name" value="Plasmid_pRiA4b_Orf3-like"/>
</dbReference>
<dbReference type="Gene3D" id="3.10.290.30">
    <property type="entry name" value="MM3350-like"/>
    <property type="match status" value="1"/>
</dbReference>
<evidence type="ECO:0000313" key="3">
    <source>
        <dbReference type="EMBL" id="ORV44153.1"/>
    </source>
</evidence>
<dbReference type="EMBL" id="LQOS01000015">
    <property type="protein sequence ID" value="ORV44153.1"/>
    <property type="molecule type" value="Genomic_DNA"/>
</dbReference>
<dbReference type="EMBL" id="AP022605">
    <property type="protein sequence ID" value="BBZ09373.1"/>
    <property type="molecule type" value="Genomic_DNA"/>
</dbReference>
<dbReference type="KEGG" id="mdr:MDOR_35420"/>
<evidence type="ECO:0000259" key="1">
    <source>
        <dbReference type="Pfam" id="PF07929"/>
    </source>
</evidence>
<reference evidence="3 4" key="1">
    <citation type="submission" date="2016-01" db="EMBL/GenBank/DDBJ databases">
        <title>The new phylogeny of the genus Mycobacterium.</title>
        <authorList>
            <person name="Tarcisio F."/>
            <person name="Conor M."/>
            <person name="Antonella G."/>
            <person name="Elisabetta G."/>
            <person name="Giulia F.S."/>
            <person name="Sara T."/>
            <person name="Anna F."/>
            <person name="Clotilde B."/>
            <person name="Roberto B."/>
            <person name="Veronica D.S."/>
            <person name="Fabio R."/>
            <person name="Monica P."/>
            <person name="Olivier J."/>
            <person name="Enrico T."/>
            <person name="Nicola S."/>
        </authorList>
    </citation>
    <scope>NUCLEOTIDE SEQUENCE [LARGE SCALE GENOMIC DNA]</scope>
    <source>
        <strain evidence="3 4">DSM 44339</strain>
    </source>
</reference>
<dbReference type="OrthoDB" id="9816539at2"/>
<feature type="domain" description="Plasmid pRiA4b Orf3-like" evidence="1">
    <location>
        <begin position="62"/>
        <end position="230"/>
    </location>
</feature>
<gene>
    <name evidence="3" type="ORF">AWC01_04940</name>
    <name evidence="2" type="ORF">MDOR_35420</name>
</gene>